<evidence type="ECO:0000256" key="4">
    <source>
        <dbReference type="ARBA" id="ARBA00022741"/>
    </source>
</evidence>
<accession>A0A285P771</accession>
<comment type="similarity">
    <text evidence="1">Belongs to the SIMIBI class G3E GTPase family. HypB/HupM subfamily.</text>
</comment>
<keyword evidence="7" id="KW-0342">GTP-binding</keyword>
<organism evidence="9 10">
    <name type="scientific">Hydrogenobacter hydrogenophilus</name>
    <dbReference type="NCBI Taxonomy" id="35835"/>
    <lineage>
        <taxon>Bacteria</taxon>
        <taxon>Pseudomonadati</taxon>
        <taxon>Aquificota</taxon>
        <taxon>Aquificia</taxon>
        <taxon>Aquificales</taxon>
        <taxon>Aquificaceae</taxon>
        <taxon>Hydrogenobacter</taxon>
    </lineage>
</organism>
<keyword evidence="5" id="KW-0378">Hydrolase</keyword>
<feature type="domain" description="CobW/HypB/UreG nucleotide-binding" evidence="8">
    <location>
        <begin position="53"/>
        <end position="211"/>
    </location>
</feature>
<dbReference type="InterPro" id="IPR027417">
    <property type="entry name" value="P-loop_NTPase"/>
</dbReference>
<reference evidence="10" key="1">
    <citation type="submission" date="2017-09" db="EMBL/GenBank/DDBJ databases">
        <authorList>
            <person name="Varghese N."/>
            <person name="Submissions S."/>
        </authorList>
    </citation>
    <scope>NUCLEOTIDE SEQUENCE [LARGE SCALE GENOMIC DNA]</scope>
    <source>
        <strain evidence="10">DSM 2913</strain>
    </source>
</reference>
<evidence type="ECO:0000256" key="5">
    <source>
        <dbReference type="ARBA" id="ARBA00022801"/>
    </source>
</evidence>
<keyword evidence="10" id="KW-1185">Reference proteome</keyword>
<keyword evidence="4" id="KW-0547">Nucleotide-binding</keyword>
<dbReference type="OrthoDB" id="9802035at2"/>
<dbReference type="InterPro" id="IPR004392">
    <property type="entry name" value="Hyd_mat_HypB"/>
</dbReference>
<sequence>MCRECGCSVNHQHEHKHEETKTLEVFTKILEANDRQAQENREHFEEYGVYCINLMSSPGAGKTSLLEKTIELLGNELRIGVIEGDLETNRDAERIKAKGAPAYQITTGSACHLDASMVHDGIHHLPLEGLDVVFVENVGNLVCPASYDVGAHLNVVLLSVTEGDDKPEKYPVMFRSADLMLITKIDLLPYVDFSVERALSSARKIKPNMDFMMLSTKTGEGLEDWIDYLKFKVKFYRKALK</sequence>
<keyword evidence="2" id="KW-0533">Nickel</keyword>
<dbReference type="PANTHER" id="PTHR30134:SF2">
    <property type="entry name" value="HYDROGENASE MATURATION FACTOR HYPB"/>
    <property type="match status" value="1"/>
</dbReference>
<dbReference type="EMBL" id="OBEN01000009">
    <property type="protein sequence ID" value="SNZ15721.1"/>
    <property type="molecule type" value="Genomic_DNA"/>
</dbReference>
<proteinExistence type="inferred from homology"/>
<dbReference type="GO" id="GO:0003924">
    <property type="term" value="F:GTPase activity"/>
    <property type="evidence" value="ECO:0007669"/>
    <property type="project" value="InterPro"/>
</dbReference>
<dbReference type="GO" id="GO:0016151">
    <property type="term" value="F:nickel cation binding"/>
    <property type="evidence" value="ECO:0007669"/>
    <property type="project" value="InterPro"/>
</dbReference>
<name>A0A285P771_9AQUI</name>
<dbReference type="GO" id="GO:0008270">
    <property type="term" value="F:zinc ion binding"/>
    <property type="evidence" value="ECO:0007669"/>
    <property type="project" value="TreeGrafter"/>
</dbReference>
<dbReference type="Gene3D" id="3.40.50.300">
    <property type="entry name" value="P-loop containing nucleotide triphosphate hydrolases"/>
    <property type="match status" value="1"/>
</dbReference>
<evidence type="ECO:0000256" key="3">
    <source>
        <dbReference type="ARBA" id="ARBA00022723"/>
    </source>
</evidence>
<dbReference type="AlphaFoldDB" id="A0A285P771"/>
<dbReference type="InterPro" id="IPR003495">
    <property type="entry name" value="CobW/HypB/UreG_nucleotide-bd"/>
</dbReference>
<dbReference type="RefSeq" id="WP_096602821.1">
    <property type="nucleotide sequence ID" value="NZ_OBEN01000009.1"/>
</dbReference>
<dbReference type="Pfam" id="PF02492">
    <property type="entry name" value="cobW"/>
    <property type="match status" value="1"/>
</dbReference>
<keyword evidence="3" id="KW-0479">Metal-binding</keyword>
<evidence type="ECO:0000259" key="8">
    <source>
        <dbReference type="Pfam" id="PF02492"/>
    </source>
</evidence>
<dbReference type="PANTHER" id="PTHR30134">
    <property type="entry name" value="HYDROGENASE PROTEIN ASSEMBLY PROTEIN, NICKEL CHAPERONE"/>
    <property type="match status" value="1"/>
</dbReference>
<evidence type="ECO:0000256" key="1">
    <source>
        <dbReference type="ARBA" id="ARBA00006211"/>
    </source>
</evidence>
<dbReference type="GO" id="GO:0005525">
    <property type="term" value="F:GTP binding"/>
    <property type="evidence" value="ECO:0007669"/>
    <property type="project" value="UniProtKB-KW"/>
</dbReference>
<evidence type="ECO:0000256" key="2">
    <source>
        <dbReference type="ARBA" id="ARBA00022596"/>
    </source>
</evidence>
<evidence type="ECO:0000256" key="7">
    <source>
        <dbReference type="ARBA" id="ARBA00023134"/>
    </source>
</evidence>
<dbReference type="GO" id="GO:0051604">
    <property type="term" value="P:protein maturation"/>
    <property type="evidence" value="ECO:0007669"/>
    <property type="project" value="InterPro"/>
</dbReference>
<keyword evidence="6" id="KW-0862">Zinc</keyword>
<dbReference type="SUPFAM" id="SSF52540">
    <property type="entry name" value="P-loop containing nucleoside triphosphate hydrolases"/>
    <property type="match status" value="1"/>
</dbReference>
<evidence type="ECO:0000313" key="9">
    <source>
        <dbReference type="EMBL" id="SNZ15721.1"/>
    </source>
</evidence>
<gene>
    <name evidence="9" type="ORF">SAMN06265353_1426</name>
</gene>
<evidence type="ECO:0000313" key="10">
    <source>
        <dbReference type="Proteomes" id="UP000218627"/>
    </source>
</evidence>
<evidence type="ECO:0000256" key="6">
    <source>
        <dbReference type="ARBA" id="ARBA00022833"/>
    </source>
</evidence>
<dbReference type="CDD" id="cd05390">
    <property type="entry name" value="HypB"/>
    <property type="match status" value="1"/>
</dbReference>
<dbReference type="Proteomes" id="UP000218627">
    <property type="component" value="Unassembled WGS sequence"/>
</dbReference>
<dbReference type="PIRSF" id="PIRSF005624">
    <property type="entry name" value="Ni-bind_GTPase"/>
    <property type="match status" value="1"/>
</dbReference>
<dbReference type="NCBIfam" id="TIGR00073">
    <property type="entry name" value="hypB"/>
    <property type="match status" value="1"/>
</dbReference>
<protein>
    <submittedName>
        <fullName evidence="9">Hydrogenase nickel incorporation protein HypB</fullName>
    </submittedName>
</protein>